<reference evidence="2 3" key="1">
    <citation type="journal article" date="2014" name="PLoS Genet.">
        <title>Analysis of the Phlebiopsis gigantea genome, transcriptome and secretome provides insight into its pioneer colonization strategies of wood.</title>
        <authorList>
            <person name="Hori C."/>
            <person name="Ishida T."/>
            <person name="Igarashi K."/>
            <person name="Samejima M."/>
            <person name="Suzuki H."/>
            <person name="Master E."/>
            <person name="Ferreira P."/>
            <person name="Ruiz-Duenas F.J."/>
            <person name="Held B."/>
            <person name="Canessa P."/>
            <person name="Larrondo L.F."/>
            <person name="Schmoll M."/>
            <person name="Druzhinina I.S."/>
            <person name="Kubicek C.P."/>
            <person name="Gaskell J.A."/>
            <person name="Kersten P."/>
            <person name="St John F."/>
            <person name="Glasner J."/>
            <person name="Sabat G."/>
            <person name="Splinter BonDurant S."/>
            <person name="Syed K."/>
            <person name="Yadav J."/>
            <person name="Mgbeahuruike A.C."/>
            <person name="Kovalchuk A."/>
            <person name="Asiegbu F.O."/>
            <person name="Lackner G."/>
            <person name="Hoffmeister D."/>
            <person name="Rencoret J."/>
            <person name="Gutierrez A."/>
            <person name="Sun H."/>
            <person name="Lindquist E."/>
            <person name="Barry K."/>
            <person name="Riley R."/>
            <person name="Grigoriev I.V."/>
            <person name="Henrissat B."/>
            <person name="Kues U."/>
            <person name="Berka R.M."/>
            <person name="Martinez A.T."/>
            <person name="Covert S.F."/>
            <person name="Blanchette R.A."/>
            <person name="Cullen D."/>
        </authorList>
    </citation>
    <scope>NUCLEOTIDE SEQUENCE [LARGE SCALE GENOMIC DNA]</scope>
    <source>
        <strain evidence="2 3">11061_1 CR5-6</strain>
    </source>
</reference>
<dbReference type="AlphaFoldDB" id="A0A0C3NET4"/>
<feature type="region of interest" description="Disordered" evidence="1">
    <location>
        <begin position="1"/>
        <end position="79"/>
    </location>
</feature>
<gene>
    <name evidence="2" type="ORF">PHLGIDRAFT_37561</name>
</gene>
<accession>A0A0C3NET4</accession>
<evidence type="ECO:0000256" key="1">
    <source>
        <dbReference type="SAM" id="MobiDB-lite"/>
    </source>
</evidence>
<dbReference type="HOGENOM" id="CLU_026928_0_0_1"/>
<dbReference type="OrthoDB" id="128308at2759"/>
<feature type="compositionally biased region" description="Low complexity" evidence="1">
    <location>
        <begin position="196"/>
        <end position="218"/>
    </location>
</feature>
<organism evidence="2 3">
    <name type="scientific">Phlebiopsis gigantea (strain 11061_1 CR5-6)</name>
    <name type="common">White-rot fungus</name>
    <name type="synonym">Peniophora gigantea</name>
    <dbReference type="NCBI Taxonomy" id="745531"/>
    <lineage>
        <taxon>Eukaryota</taxon>
        <taxon>Fungi</taxon>
        <taxon>Dikarya</taxon>
        <taxon>Basidiomycota</taxon>
        <taxon>Agaricomycotina</taxon>
        <taxon>Agaricomycetes</taxon>
        <taxon>Polyporales</taxon>
        <taxon>Phanerochaetaceae</taxon>
        <taxon>Phlebiopsis</taxon>
    </lineage>
</organism>
<feature type="region of interest" description="Disordered" evidence="1">
    <location>
        <begin position="400"/>
        <end position="419"/>
    </location>
</feature>
<protein>
    <submittedName>
        <fullName evidence="2">Uncharacterized protein</fullName>
    </submittedName>
</protein>
<evidence type="ECO:0000313" key="2">
    <source>
        <dbReference type="EMBL" id="KIP03159.1"/>
    </source>
</evidence>
<sequence>MDQRAIVARPHASYGLGIGSSLHSHYQPQPSQPQPQQLQQQTQVHQGQQPPSIPQQRPPPPINVQSPTRSFYPPSQDAPDMLEESLKRTVKIVYWYKAGHEPVRIHQEVSSYPYVRLAMFSHLVSDLGLTQNSLVDAYDADYQTWGQQHITTVQTVKAVPCLLYRARKSLLEGLADHECPGLEHELRLQHQRHAHASSPTVPSPGAAAAPSNAAASAAGQHMHPSPASPVLHSPFMQRDSALHPPGDGDLVGGGVSATVPPANGGGGSSSSPHPPLKRWPNDYAVCQIAEGFRKMDTLIRDMPSMTQRGAFEQIFGCRYVKSTVCRHRGVWKRADGALKDAFERLGPVEGALWGEFVKKTDFRREGPRAVKTQQEADDEAHAASMRVRLEYAMDGLAMDMLTGDERPPPPMASLVPPSA</sequence>
<feature type="compositionally biased region" description="Pro residues" evidence="1">
    <location>
        <begin position="51"/>
        <end position="62"/>
    </location>
</feature>
<keyword evidence="3" id="KW-1185">Reference proteome</keyword>
<feature type="region of interest" description="Disordered" evidence="1">
    <location>
        <begin position="191"/>
        <end position="278"/>
    </location>
</feature>
<name>A0A0C3NET4_PHLG1</name>
<dbReference type="Proteomes" id="UP000053257">
    <property type="component" value="Unassembled WGS sequence"/>
</dbReference>
<feature type="compositionally biased region" description="Low complexity" evidence="1">
    <location>
        <begin position="34"/>
        <end position="50"/>
    </location>
</feature>
<evidence type="ECO:0000313" key="3">
    <source>
        <dbReference type="Proteomes" id="UP000053257"/>
    </source>
</evidence>
<dbReference type="EMBL" id="KN840630">
    <property type="protein sequence ID" value="KIP03159.1"/>
    <property type="molecule type" value="Genomic_DNA"/>
</dbReference>
<proteinExistence type="predicted"/>